<organism evidence="2 3">
    <name type="scientific">Microbulbifer celer</name>
    <dbReference type="NCBI Taxonomy" id="435905"/>
    <lineage>
        <taxon>Bacteria</taxon>
        <taxon>Pseudomonadati</taxon>
        <taxon>Pseudomonadota</taxon>
        <taxon>Gammaproteobacteria</taxon>
        <taxon>Cellvibrionales</taxon>
        <taxon>Microbulbiferaceae</taxon>
        <taxon>Microbulbifer</taxon>
    </lineage>
</organism>
<evidence type="ECO:0000313" key="2">
    <source>
        <dbReference type="EMBL" id="MFD1218446.1"/>
    </source>
</evidence>
<feature type="chain" id="PRO_5045064299" description="Lipoprotein" evidence="1">
    <location>
        <begin position="20"/>
        <end position="747"/>
    </location>
</feature>
<feature type="signal peptide" evidence="1">
    <location>
        <begin position="1"/>
        <end position="19"/>
    </location>
</feature>
<name>A0ABW3UEY3_9GAMM</name>
<dbReference type="Proteomes" id="UP001597264">
    <property type="component" value="Unassembled WGS sequence"/>
</dbReference>
<dbReference type="PROSITE" id="PS51257">
    <property type="entry name" value="PROKAR_LIPOPROTEIN"/>
    <property type="match status" value="1"/>
</dbReference>
<reference evidence="3" key="1">
    <citation type="journal article" date="2019" name="Int. J. Syst. Evol. Microbiol.">
        <title>The Global Catalogue of Microorganisms (GCM) 10K type strain sequencing project: providing services to taxonomists for standard genome sequencing and annotation.</title>
        <authorList>
            <consortium name="The Broad Institute Genomics Platform"/>
            <consortium name="The Broad Institute Genome Sequencing Center for Infectious Disease"/>
            <person name="Wu L."/>
            <person name="Ma J."/>
        </authorList>
    </citation>
    <scope>NUCLEOTIDE SEQUENCE [LARGE SCALE GENOMIC DNA]</scope>
    <source>
        <strain evidence="3">CCUG 54356</strain>
    </source>
</reference>
<evidence type="ECO:0000313" key="3">
    <source>
        <dbReference type="Proteomes" id="UP001597264"/>
    </source>
</evidence>
<keyword evidence="3" id="KW-1185">Reference proteome</keyword>
<evidence type="ECO:0000256" key="1">
    <source>
        <dbReference type="SAM" id="SignalP"/>
    </source>
</evidence>
<gene>
    <name evidence="2" type="ORF">ACFQ2X_17730</name>
</gene>
<accession>A0ABW3UEY3</accession>
<comment type="caution">
    <text evidence="2">The sequence shown here is derived from an EMBL/GenBank/DDBJ whole genome shotgun (WGS) entry which is preliminary data.</text>
</comment>
<sequence length="747" mass="82463">MKSCSYLFSGILAAIVLLTACSREPDAPPGAIVFSPSAGEVRSYQVNSHTHIRVGDSSRERSMRMENDAVLRYEVLDTGHTLKLGIEVPYTRFSLDGRKSFSSTNSDGQRGTTVLRELMSAGFEVDIDSDTGSIERFVNRNEDLWQTVLEDGPDPVVDNLKKQMTPPGFPQPAIPLNEGETVTLPDFRGIGKLQLTTERVTDEEVVTTLEAQGDKVRLQGTMVLERGNGWLKRLALVSETEIERHGIKGTSHQKLVMLPEGAPSSLGDWLLDINLGGDEGRPFPPAPAPGELVDTTAEEQVVSSPVGSFTAFGDQLHLSIALGLDNNALSGDFELKDLTLRDAAGNPLPLNFFRSSRYTYINPETEQHHTIAQFIPLGWDDTREQLHKVQQITATGHYRPLKAEALTLPLNPEKATAVASRGARAEVIPTGNPREFRLRFHNTETHRFSPRIHDLTGARGYVSDGEWLSAEEREILRLVALGRYAAGDTRLVFEREIPEALTLYLLSDTDSEPFDYQLRFVTEEALRNDLNLPPTGEVLLYGDGSGNTAGEVALDELELPQPQRNQLSLELPGSLAEACKPVVLEAPQINGHQLVWLRQTAEATDNTRLSTTQYWQIGTEDGVRSYFYDIQVENAVRCEGQAKWQAVPGSLGDRPWLVDLAQLPGEIDPEQSIAGFLRRYRFIGEQGRALAPVPPNSGVSLNTATVGDYLTQGGRLRLAGKVQRIEQLVFTGEPEERSWSASFQPLP</sequence>
<evidence type="ECO:0008006" key="4">
    <source>
        <dbReference type="Google" id="ProtNLM"/>
    </source>
</evidence>
<dbReference type="EMBL" id="JBHTLR010000036">
    <property type="protein sequence ID" value="MFD1218446.1"/>
    <property type="molecule type" value="Genomic_DNA"/>
</dbReference>
<keyword evidence="1" id="KW-0732">Signal</keyword>
<dbReference type="RefSeq" id="WP_230438071.1">
    <property type="nucleotide sequence ID" value="NZ_CP087715.1"/>
</dbReference>
<proteinExistence type="predicted"/>
<protein>
    <recommendedName>
        <fullName evidence="4">Lipoprotein</fullName>
    </recommendedName>
</protein>